<name>A0AAV8XIA3_9CUCU</name>
<dbReference type="EMBL" id="JAPWTK010000538">
    <property type="protein sequence ID" value="KAJ8938717.1"/>
    <property type="molecule type" value="Genomic_DNA"/>
</dbReference>
<feature type="domain" description="DUF4789" evidence="2">
    <location>
        <begin position="124"/>
        <end position="186"/>
    </location>
</feature>
<keyword evidence="1" id="KW-0732">Signal</keyword>
<organism evidence="3 4">
    <name type="scientific">Aromia moschata</name>
    <dbReference type="NCBI Taxonomy" id="1265417"/>
    <lineage>
        <taxon>Eukaryota</taxon>
        <taxon>Metazoa</taxon>
        <taxon>Ecdysozoa</taxon>
        <taxon>Arthropoda</taxon>
        <taxon>Hexapoda</taxon>
        <taxon>Insecta</taxon>
        <taxon>Pterygota</taxon>
        <taxon>Neoptera</taxon>
        <taxon>Endopterygota</taxon>
        <taxon>Coleoptera</taxon>
        <taxon>Polyphaga</taxon>
        <taxon>Cucujiformia</taxon>
        <taxon>Chrysomeloidea</taxon>
        <taxon>Cerambycidae</taxon>
        <taxon>Cerambycinae</taxon>
        <taxon>Callichromatini</taxon>
        <taxon>Aromia</taxon>
    </lineage>
</organism>
<dbReference type="AlphaFoldDB" id="A0AAV8XIA3"/>
<evidence type="ECO:0000313" key="3">
    <source>
        <dbReference type="EMBL" id="KAJ8938717.1"/>
    </source>
</evidence>
<protein>
    <recommendedName>
        <fullName evidence="2">DUF4789 domain-containing protein</fullName>
    </recommendedName>
</protein>
<evidence type="ECO:0000259" key="2">
    <source>
        <dbReference type="Pfam" id="PF16033"/>
    </source>
</evidence>
<feature type="domain" description="DUF4789" evidence="2">
    <location>
        <begin position="261"/>
        <end position="320"/>
    </location>
</feature>
<keyword evidence="4" id="KW-1185">Reference proteome</keyword>
<feature type="chain" id="PRO_5043989890" description="DUF4789 domain-containing protein" evidence="1">
    <location>
        <begin position="25"/>
        <end position="524"/>
    </location>
</feature>
<feature type="signal peptide" evidence="1">
    <location>
        <begin position="1"/>
        <end position="24"/>
    </location>
</feature>
<reference evidence="3" key="1">
    <citation type="journal article" date="2023" name="Insect Mol. Biol.">
        <title>Genome sequencing provides insights into the evolution of gene families encoding plant cell wall-degrading enzymes in longhorned beetles.</title>
        <authorList>
            <person name="Shin N.R."/>
            <person name="Okamura Y."/>
            <person name="Kirsch R."/>
            <person name="Pauchet Y."/>
        </authorList>
    </citation>
    <scope>NUCLEOTIDE SEQUENCE</scope>
    <source>
        <strain evidence="3">AMC_N1</strain>
    </source>
</reference>
<accession>A0AAV8XIA3</accession>
<dbReference type="PANTHER" id="PTHR21177:SF7">
    <property type="entry name" value="GH11627P"/>
    <property type="match status" value="1"/>
</dbReference>
<dbReference type="Pfam" id="PF16033">
    <property type="entry name" value="DUF4789"/>
    <property type="match status" value="2"/>
</dbReference>
<proteinExistence type="predicted"/>
<evidence type="ECO:0000256" key="1">
    <source>
        <dbReference type="SAM" id="SignalP"/>
    </source>
</evidence>
<dbReference type="PANTHER" id="PTHR21177">
    <property type="entry name" value="IP06524P-RELATED"/>
    <property type="match status" value="1"/>
</dbReference>
<comment type="caution">
    <text evidence="3">The sequence shown here is derived from an EMBL/GenBank/DDBJ whole genome shotgun (WGS) entry which is preliminary data.</text>
</comment>
<dbReference type="Proteomes" id="UP001162162">
    <property type="component" value="Unassembled WGS sequence"/>
</dbReference>
<gene>
    <name evidence="3" type="ORF">NQ318_005571</name>
</gene>
<sequence length="524" mass="58335">MISPTIWLIHVDIFLFLLQPRTQGAVMAPPWANPKLNPCASQPRGWQLLFWPPDGKCYKIFQVGHPCPEGMELSPVSSKSGKQLSAECRCPPQTAQSATDGKCYELFSLGPCEKGYYFGPDTQYKSDNSKREWGVCQQLKPCASPSWIYWPKTGRCYQTLTRGPCPKGQLLTVDENSEIPVCKCGDHEELREYRGCYKRPIRMDTVFYQRQRIVKGKRGPCLEKGHLLVCPTNGGCHGFLRRHFHEDVVMQCFELETIGPCGQGQLYRLHPEAGRALCRCKPNYVRYRNSSSCYRPYTRGPCDVGHMLVNATACAEQPCERGHLYFPERRRCYRVGSRGPCAEGRVVAFDLEARPSVDGVSYNGVCACPRGAECREAGAAAAVAATPARCDRSKGLVRYGRECHKMYTQGPCPRGSWLAPAREPRTEGLFGGGGGEREARCECIPGYARSVRTDEGEDVTVCVSRSAVRADRSAKDRAGNSTATAQVIRVADSLLLRFIRDCKLANSVSALRSWLWASERALSV</sequence>
<evidence type="ECO:0000313" key="4">
    <source>
        <dbReference type="Proteomes" id="UP001162162"/>
    </source>
</evidence>
<dbReference type="InterPro" id="IPR031993">
    <property type="entry name" value="DUF4789"/>
</dbReference>